<dbReference type="FunFam" id="2.60.120.330:FF:000022">
    <property type="entry name" value="Probable 2-oxoglutarate-dependent dioxygenase AOP1.2"/>
    <property type="match status" value="1"/>
</dbReference>
<comment type="function">
    <text evidence="6">Probable 2-oxoglutarate-dependent dioxygenase that may be involved in glucosinolates biosynthesis. May play a role in the production of aliphatic glucosinolates.</text>
</comment>
<name>A0A8T1RRN7_CARIL</name>
<dbReference type="Proteomes" id="UP000811609">
    <property type="component" value="Chromosome 1"/>
</dbReference>
<keyword evidence="4 7" id="KW-0560">Oxidoreductase</keyword>
<dbReference type="AlphaFoldDB" id="A0A8T1RRN7"/>
<dbReference type="PROSITE" id="PS51471">
    <property type="entry name" value="FE2OG_OXY"/>
    <property type="match status" value="1"/>
</dbReference>
<dbReference type="PANTHER" id="PTHR47990">
    <property type="entry name" value="2-OXOGLUTARATE (2OG) AND FE(II)-DEPENDENT OXYGENASE SUPERFAMILY PROTEIN-RELATED"/>
    <property type="match status" value="1"/>
</dbReference>
<comment type="caution">
    <text evidence="9">The sequence shown here is derived from an EMBL/GenBank/DDBJ whole genome shotgun (WGS) entry which is preliminary data.</text>
</comment>
<dbReference type="InterPro" id="IPR026992">
    <property type="entry name" value="DIOX_N"/>
</dbReference>
<dbReference type="EMBL" id="CM031809">
    <property type="protein sequence ID" value="KAG6669399.1"/>
    <property type="molecule type" value="Genomic_DNA"/>
</dbReference>
<accession>A0A8T1RRN7</accession>
<dbReference type="GO" id="GO:0046872">
    <property type="term" value="F:metal ion binding"/>
    <property type="evidence" value="ECO:0007669"/>
    <property type="project" value="UniProtKB-KW"/>
</dbReference>
<dbReference type="GO" id="GO:0051213">
    <property type="term" value="F:dioxygenase activity"/>
    <property type="evidence" value="ECO:0007669"/>
    <property type="project" value="UniProtKB-KW"/>
</dbReference>
<keyword evidence="2 7" id="KW-0479">Metal-binding</keyword>
<evidence type="ECO:0000256" key="2">
    <source>
        <dbReference type="ARBA" id="ARBA00022723"/>
    </source>
</evidence>
<evidence type="ECO:0000256" key="3">
    <source>
        <dbReference type="ARBA" id="ARBA00022964"/>
    </source>
</evidence>
<sequence>MGSESALKLPAIDFSNPVDLKPGSPEWESLKGQVRQALEGYGCFEAFFHKVPLELRKALLGATDELFDLPLQTKLRNVSKKPYHGYVGQYPMVPLYESMGIDDANISEKVESVANVMWPEGKPSFCNTIQSFSEQLSELDRIVRRMILESLGVEKYLDEHMWSTNYLLRVMKYTGPQTTDTNKKLGLTAHTDKNIVTILYQNEVDGLEVKTKNGEWINVKPTPDSFIVMIGDSLLAWVNGRLHSPYHRVMMTGEKARYSAGLFSIPKAGYIIKAPEELVDEEHPLLFKPFDHVQFLAFYYTEAGQRAESALTTYCGV</sequence>
<evidence type="ECO:0000313" key="9">
    <source>
        <dbReference type="EMBL" id="KAG6669399.1"/>
    </source>
</evidence>
<evidence type="ECO:0000256" key="4">
    <source>
        <dbReference type="ARBA" id="ARBA00023002"/>
    </source>
</evidence>
<dbReference type="InterPro" id="IPR050231">
    <property type="entry name" value="Iron_ascorbate_oxido_reductase"/>
</dbReference>
<feature type="domain" description="Fe2OG dioxygenase" evidence="8">
    <location>
        <begin position="163"/>
        <end position="266"/>
    </location>
</feature>
<evidence type="ECO:0000256" key="5">
    <source>
        <dbReference type="ARBA" id="ARBA00023004"/>
    </source>
</evidence>
<gene>
    <name evidence="9" type="ORF">CIPAW_01G241600</name>
</gene>
<evidence type="ECO:0000256" key="6">
    <source>
        <dbReference type="ARBA" id="ARBA00057022"/>
    </source>
</evidence>
<dbReference type="Pfam" id="PF14226">
    <property type="entry name" value="DIOX_N"/>
    <property type="match status" value="1"/>
</dbReference>
<protein>
    <recommendedName>
        <fullName evidence="8">Fe2OG dioxygenase domain-containing protein</fullName>
    </recommendedName>
</protein>
<evidence type="ECO:0000259" key="8">
    <source>
        <dbReference type="PROSITE" id="PS51471"/>
    </source>
</evidence>
<keyword evidence="10" id="KW-1185">Reference proteome</keyword>
<evidence type="ECO:0000313" key="10">
    <source>
        <dbReference type="Proteomes" id="UP000811609"/>
    </source>
</evidence>
<evidence type="ECO:0000256" key="1">
    <source>
        <dbReference type="ARBA" id="ARBA00008056"/>
    </source>
</evidence>
<dbReference type="InterPro" id="IPR005123">
    <property type="entry name" value="Oxoglu/Fe-dep_dioxygenase_dom"/>
</dbReference>
<proteinExistence type="inferred from homology"/>
<comment type="similarity">
    <text evidence="1 7">Belongs to the iron/ascorbate-dependent oxidoreductase family.</text>
</comment>
<keyword evidence="5 7" id="KW-0408">Iron</keyword>
<keyword evidence="3" id="KW-0223">Dioxygenase</keyword>
<evidence type="ECO:0000256" key="7">
    <source>
        <dbReference type="RuleBase" id="RU003682"/>
    </source>
</evidence>
<reference evidence="9" key="1">
    <citation type="submission" date="2020-12" db="EMBL/GenBank/DDBJ databases">
        <title>WGS assembly of Carya illinoinensis cv. Pawnee.</title>
        <authorList>
            <person name="Platts A."/>
            <person name="Shu S."/>
            <person name="Wright S."/>
            <person name="Barry K."/>
            <person name="Edger P."/>
            <person name="Pires J.C."/>
            <person name="Schmutz J."/>
        </authorList>
    </citation>
    <scope>NUCLEOTIDE SEQUENCE</scope>
    <source>
        <tissue evidence="9">Leaf</tissue>
    </source>
</reference>
<dbReference type="InterPro" id="IPR044861">
    <property type="entry name" value="IPNS-like_FE2OG_OXY"/>
</dbReference>
<dbReference type="Pfam" id="PF03171">
    <property type="entry name" value="2OG-FeII_Oxy"/>
    <property type="match status" value="1"/>
</dbReference>
<organism evidence="9 10">
    <name type="scientific">Carya illinoinensis</name>
    <name type="common">Pecan</name>
    <dbReference type="NCBI Taxonomy" id="32201"/>
    <lineage>
        <taxon>Eukaryota</taxon>
        <taxon>Viridiplantae</taxon>
        <taxon>Streptophyta</taxon>
        <taxon>Embryophyta</taxon>
        <taxon>Tracheophyta</taxon>
        <taxon>Spermatophyta</taxon>
        <taxon>Magnoliopsida</taxon>
        <taxon>eudicotyledons</taxon>
        <taxon>Gunneridae</taxon>
        <taxon>Pentapetalae</taxon>
        <taxon>rosids</taxon>
        <taxon>fabids</taxon>
        <taxon>Fagales</taxon>
        <taxon>Juglandaceae</taxon>
        <taxon>Carya</taxon>
    </lineage>
</organism>